<dbReference type="InterPro" id="IPR006148">
    <property type="entry name" value="Glc/Gal-6P_isomerase"/>
</dbReference>
<evidence type="ECO:0000256" key="1">
    <source>
        <dbReference type="ARBA" id="ARBA00023277"/>
    </source>
</evidence>
<accession>A0ABU3R9D2</accession>
<evidence type="ECO:0000313" key="4">
    <source>
        <dbReference type="EMBL" id="MDU0200671.1"/>
    </source>
</evidence>
<keyword evidence="5" id="KW-1185">Reference proteome</keyword>
<dbReference type="Gene3D" id="3.40.50.1360">
    <property type="match status" value="1"/>
</dbReference>
<dbReference type="RefSeq" id="WP_315950119.1">
    <property type="nucleotide sequence ID" value="NZ_JAWCUD010000001.1"/>
</dbReference>
<proteinExistence type="predicted"/>
<evidence type="ECO:0000313" key="5">
    <source>
        <dbReference type="Proteomes" id="UP001260980"/>
    </source>
</evidence>
<dbReference type="PANTHER" id="PTHR11280:SF6">
    <property type="entry name" value="GLUCOSAMINE-6-PHOSPHATE ISOMERASE NAGB"/>
    <property type="match status" value="1"/>
</dbReference>
<dbReference type="PANTHER" id="PTHR11280">
    <property type="entry name" value="GLUCOSAMINE-6-PHOSPHATE ISOMERASE"/>
    <property type="match status" value="1"/>
</dbReference>
<dbReference type="InterPro" id="IPR013022">
    <property type="entry name" value="Xyl_isomerase-like_TIM-brl"/>
</dbReference>
<dbReference type="InterPro" id="IPR004547">
    <property type="entry name" value="Glucosamine6P_isomerase"/>
</dbReference>
<gene>
    <name evidence="4" type="ORF">RQP52_06180</name>
</gene>
<dbReference type="Pfam" id="PF01182">
    <property type="entry name" value="Glucosamine_iso"/>
    <property type="match status" value="1"/>
</dbReference>
<dbReference type="Proteomes" id="UP001260980">
    <property type="component" value="Unassembled WGS sequence"/>
</dbReference>
<protein>
    <submittedName>
        <fullName evidence="4">TIM barrel protein</fullName>
    </submittedName>
</protein>
<dbReference type="EMBL" id="JAWCUD010000001">
    <property type="protein sequence ID" value="MDU0200671.1"/>
    <property type="molecule type" value="Genomic_DNA"/>
</dbReference>
<dbReference type="InterPro" id="IPR037171">
    <property type="entry name" value="NagB/RpiA_transferase-like"/>
</dbReference>
<dbReference type="SUPFAM" id="SSF51658">
    <property type="entry name" value="Xylose isomerase-like"/>
    <property type="match status" value="1"/>
</dbReference>
<evidence type="ECO:0000259" key="3">
    <source>
        <dbReference type="Pfam" id="PF01261"/>
    </source>
</evidence>
<name>A0ABU3R9D2_9BACL</name>
<dbReference type="CDD" id="cd01399">
    <property type="entry name" value="GlcN6P_deaminase"/>
    <property type="match status" value="1"/>
</dbReference>
<organism evidence="4 5">
    <name type="scientific">Paenibacillus violae</name>
    <dbReference type="NCBI Taxonomy" id="3077234"/>
    <lineage>
        <taxon>Bacteria</taxon>
        <taxon>Bacillati</taxon>
        <taxon>Bacillota</taxon>
        <taxon>Bacilli</taxon>
        <taxon>Bacillales</taxon>
        <taxon>Paenibacillaceae</taxon>
        <taxon>Paenibacillus</taxon>
    </lineage>
</organism>
<feature type="domain" description="Xylose isomerase-like TIM barrel" evidence="3">
    <location>
        <begin position="22"/>
        <end position="279"/>
    </location>
</feature>
<dbReference type="Pfam" id="PF01261">
    <property type="entry name" value="AP_endonuc_2"/>
    <property type="match status" value="1"/>
</dbReference>
<reference evidence="4 5" key="1">
    <citation type="submission" date="2023-10" db="EMBL/GenBank/DDBJ databases">
        <title>Paenibacillus strain PFR10 Genome sequencing and assembly.</title>
        <authorList>
            <person name="Kim I."/>
        </authorList>
    </citation>
    <scope>NUCLEOTIDE SEQUENCE [LARGE SCALE GENOMIC DNA]</scope>
    <source>
        <strain evidence="4 5">PFR10</strain>
    </source>
</reference>
<comment type="caution">
    <text evidence="4">The sequence shown here is derived from an EMBL/GenBank/DDBJ whole genome shotgun (WGS) entry which is preliminary data.</text>
</comment>
<feature type="domain" description="Glucosamine/galactosamine-6-phosphate isomerase" evidence="2">
    <location>
        <begin position="303"/>
        <end position="522"/>
    </location>
</feature>
<dbReference type="Gene3D" id="3.20.20.150">
    <property type="entry name" value="Divalent-metal-dependent TIM barrel enzymes"/>
    <property type="match status" value="1"/>
</dbReference>
<evidence type="ECO:0000259" key="2">
    <source>
        <dbReference type="Pfam" id="PF01182"/>
    </source>
</evidence>
<dbReference type="SUPFAM" id="SSF100950">
    <property type="entry name" value="NagB/RpiA/CoA transferase-like"/>
    <property type="match status" value="1"/>
</dbReference>
<sequence>MIWDRLGVISDEVSHDFIEALDWIQTEGLKYVEVRMVDGINVANLTDEQVERVRQEVDNRSLHISALASPLFKCALDPTRPVEAGDRFGQEEESVDAHFEKLARTIEIAEKLGTGLIRIFSFWREKEPEQYADEVAGHLKKAAEIAARHNIILLLENEGSCNGGYSFEVAKLIRKVNSPSLKALWDPGNEALGEIWSYPRVYNEVKNLLAHVHLKDALIESGGKPSCVPIGSGRVPYMQQIHDLENEGYKGLYVIETHYIPPGGSKMEGTKQSLEGLRKLFSHPSLKEEKAKHLKVKVFENRQIMGAAAAVEAATKIKELLSQKDKVRIIFAAAPSQNEFLAELVNQKGIDWSRITAFHMDEYIGLPDDAPQKFSQFLSERLFKLVKPGELHLIQSSTTIEQECQRYSDLIAAAPIDIICLGIGENGHIAFNDPPVADFADSFIIKPVELDAACRQQQVNDGCFPDFDAVPTHALTLTIPTMMAGAHLFCIVPGPTKRAAVEQTLRGPISTSCPASILRTHSDCTLYVDRDSYGLLQVPQVSTQGGQA</sequence>
<dbReference type="InterPro" id="IPR036237">
    <property type="entry name" value="Xyl_isomerase-like_sf"/>
</dbReference>
<keyword evidence="1" id="KW-0119">Carbohydrate metabolism</keyword>